<keyword evidence="1" id="KW-1133">Transmembrane helix</keyword>
<keyword evidence="1" id="KW-0472">Membrane</keyword>
<keyword evidence="3" id="KW-1185">Reference proteome</keyword>
<accession>A0ABD2J0L7</accession>
<feature type="transmembrane region" description="Helical" evidence="1">
    <location>
        <begin position="44"/>
        <end position="64"/>
    </location>
</feature>
<protein>
    <recommendedName>
        <fullName evidence="4">Transmembrane protein</fullName>
    </recommendedName>
</protein>
<evidence type="ECO:0000256" key="1">
    <source>
        <dbReference type="SAM" id="Phobius"/>
    </source>
</evidence>
<gene>
    <name evidence="2" type="ORF">niasHT_034640</name>
</gene>
<evidence type="ECO:0000313" key="2">
    <source>
        <dbReference type="EMBL" id="KAL3084927.1"/>
    </source>
</evidence>
<comment type="caution">
    <text evidence="2">The sequence shown here is derived from an EMBL/GenBank/DDBJ whole genome shotgun (WGS) entry which is preliminary data.</text>
</comment>
<dbReference type="EMBL" id="JBICBT010001064">
    <property type="protein sequence ID" value="KAL3084927.1"/>
    <property type="molecule type" value="Genomic_DNA"/>
</dbReference>
<name>A0ABD2J0L7_9BILA</name>
<evidence type="ECO:0000313" key="3">
    <source>
        <dbReference type="Proteomes" id="UP001620626"/>
    </source>
</evidence>
<keyword evidence="1" id="KW-0812">Transmembrane</keyword>
<dbReference type="AlphaFoldDB" id="A0ABD2J0L7"/>
<proteinExistence type="predicted"/>
<reference evidence="2 3" key="1">
    <citation type="submission" date="2024-10" db="EMBL/GenBank/DDBJ databases">
        <authorList>
            <person name="Kim D."/>
        </authorList>
    </citation>
    <scope>NUCLEOTIDE SEQUENCE [LARGE SCALE GENOMIC DNA]</scope>
    <source>
        <strain evidence="2">BH-2024</strain>
    </source>
</reference>
<dbReference type="Proteomes" id="UP001620626">
    <property type="component" value="Unassembled WGS sequence"/>
</dbReference>
<sequence>MTRKTLAHHFLPGKNDDGDESVFGSIVTTELSPTSPLLKTTNSFASLALLLMFDASECIFMYIFCQFFPLQQQKVSAVRRRHKRARRQGMR</sequence>
<evidence type="ECO:0008006" key="4">
    <source>
        <dbReference type="Google" id="ProtNLM"/>
    </source>
</evidence>
<organism evidence="2 3">
    <name type="scientific">Heterodera trifolii</name>
    <dbReference type="NCBI Taxonomy" id="157864"/>
    <lineage>
        <taxon>Eukaryota</taxon>
        <taxon>Metazoa</taxon>
        <taxon>Ecdysozoa</taxon>
        <taxon>Nematoda</taxon>
        <taxon>Chromadorea</taxon>
        <taxon>Rhabditida</taxon>
        <taxon>Tylenchina</taxon>
        <taxon>Tylenchomorpha</taxon>
        <taxon>Tylenchoidea</taxon>
        <taxon>Heteroderidae</taxon>
        <taxon>Heteroderinae</taxon>
        <taxon>Heterodera</taxon>
    </lineage>
</organism>